<feature type="domain" description="CIP2A N-terminal" evidence="3">
    <location>
        <begin position="22"/>
        <end position="243"/>
    </location>
</feature>
<dbReference type="Proteomes" id="UP001487740">
    <property type="component" value="Unassembled WGS sequence"/>
</dbReference>
<accession>A0AAW0U922</accession>
<dbReference type="PANTHER" id="PTHR23161">
    <property type="entry name" value="PROTEIN CIP2A"/>
    <property type="match status" value="1"/>
</dbReference>
<evidence type="ECO:0000256" key="1">
    <source>
        <dbReference type="SAM" id="Coils"/>
    </source>
</evidence>
<organism evidence="4 5">
    <name type="scientific">Scylla paramamosain</name>
    <name type="common">Mud crab</name>
    <dbReference type="NCBI Taxonomy" id="85552"/>
    <lineage>
        <taxon>Eukaryota</taxon>
        <taxon>Metazoa</taxon>
        <taxon>Ecdysozoa</taxon>
        <taxon>Arthropoda</taxon>
        <taxon>Crustacea</taxon>
        <taxon>Multicrustacea</taxon>
        <taxon>Malacostraca</taxon>
        <taxon>Eumalacostraca</taxon>
        <taxon>Eucarida</taxon>
        <taxon>Decapoda</taxon>
        <taxon>Pleocyemata</taxon>
        <taxon>Brachyura</taxon>
        <taxon>Eubrachyura</taxon>
        <taxon>Portunoidea</taxon>
        <taxon>Portunidae</taxon>
        <taxon>Portuninae</taxon>
        <taxon>Scylla</taxon>
    </lineage>
</organism>
<evidence type="ECO:0000313" key="5">
    <source>
        <dbReference type="Proteomes" id="UP001487740"/>
    </source>
</evidence>
<dbReference type="Pfam" id="PF21044">
    <property type="entry name" value="CIP2A_N"/>
    <property type="match status" value="1"/>
</dbReference>
<reference evidence="4 5" key="1">
    <citation type="submission" date="2023-03" db="EMBL/GenBank/DDBJ databases">
        <title>High-quality genome of Scylla paramamosain provides insights in environmental adaptation.</title>
        <authorList>
            <person name="Zhang L."/>
        </authorList>
    </citation>
    <scope>NUCLEOTIDE SEQUENCE [LARGE SCALE GENOMIC DNA]</scope>
    <source>
        <strain evidence="4">LZ_2023a</strain>
        <tissue evidence="4">Muscle</tissue>
    </source>
</reference>
<evidence type="ECO:0000313" key="4">
    <source>
        <dbReference type="EMBL" id="KAK8396026.1"/>
    </source>
</evidence>
<dbReference type="AlphaFoldDB" id="A0AAW0U922"/>
<evidence type="ECO:0000256" key="2">
    <source>
        <dbReference type="SAM" id="MobiDB-lite"/>
    </source>
</evidence>
<dbReference type="InterPro" id="IPR016024">
    <property type="entry name" value="ARM-type_fold"/>
</dbReference>
<dbReference type="InterPro" id="IPR042510">
    <property type="entry name" value="CIP2A"/>
</dbReference>
<sequence length="854" mass="96066">MIASSQQIKDCTTAAYDYLKSRSDKNSVALQKQLQSLSLASNLEMFEPSSSETLELYMCLEKFLTQAEAKSTMVGKVLTLLTHISESCTIRDALRDNMKVIPVLSNFLVESKLSKDNHLKTLNLLSITSYKIKIAYLEGWIMELVPFLTATVTKGIVGDESLLVALQILANLCRSNPQVVEYLRHLPNNKMLLTTLSRMKNATMYIRLLVLEVVFFVHPKLSEAIFSNNEIVDMIFTVAIDGFEENRVTWLQLAADVFEELAVVTSLEPIFREYQNYGTHLQLLVNRMTRDSPELLAEALMNFMCCLVKFNHQDIKSLHEDIFINVTKWINCHGCGQTAMQVVRELLAMAGANTLASASMDTFVEAIKMSLTSREDSDMTPTELQHIIIILGLVDHISTSNEAVQLKLAWKLEPSLFSNLLKRTLMLHSHCLNDGQDDVASSGRSSPESSGYDSISSSKHGMASCLAEGFNSRCDLKMTLRKTVSKAVILILAVMKGLGAIKSEHLAEYRKMMGLPVVMSHLMWGGQSGLTEYVTRAWSIISDGSLSKECLEALVAATEESPSGIDSVSGSPTRMLSSHSHMASAALPVDFEEKVETLIARLGGTVRKMEVKDCPLTDVMNLYEYKLASLVHSEESLRKALIKADIQNRQTSLLHLRTNIQNDHLRGLLAKWESGMQKIRAEKAELQTTIKEIEESSRQFKNNFINEKDILERKVKDLKKELIAMEGSFRATEEKNAKLQHQLSNKVEEIKKQQNIIQKEQEKGSKLSKQVQKLEEEMKQSGRSLEALKKEIESLENIKLQLNKENGDLEMLVKNKDEALAAKEEELEEALIKVNKMLEIQNMIHDISSRRVVK</sequence>
<evidence type="ECO:0000259" key="3">
    <source>
        <dbReference type="Pfam" id="PF21044"/>
    </source>
</evidence>
<dbReference type="SUPFAM" id="SSF48371">
    <property type="entry name" value="ARM repeat"/>
    <property type="match status" value="1"/>
</dbReference>
<dbReference type="EMBL" id="JARAKH010000016">
    <property type="protein sequence ID" value="KAK8396026.1"/>
    <property type="molecule type" value="Genomic_DNA"/>
</dbReference>
<keyword evidence="5" id="KW-1185">Reference proteome</keyword>
<name>A0AAW0U922_SCYPA</name>
<comment type="caution">
    <text evidence="4">The sequence shown here is derived from an EMBL/GenBank/DDBJ whole genome shotgun (WGS) entry which is preliminary data.</text>
</comment>
<feature type="compositionally biased region" description="Low complexity" evidence="2">
    <location>
        <begin position="441"/>
        <end position="454"/>
    </location>
</feature>
<protein>
    <recommendedName>
        <fullName evidence="3">CIP2A N-terminal domain-containing protein</fullName>
    </recommendedName>
</protein>
<proteinExistence type="predicted"/>
<feature type="region of interest" description="Disordered" evidence="2">
    <location>
        <begin position="436"/>
        <end position="458"/>
    </location>
</feature>
<keyword evidence="1" id="KW-0175">Coiled coil</keyword>
<dbReference type="InterPro" id="IPR048701">
    <property type="entry name" value="CIP2A_N"/>
</dbReference>
<dbReference type="PANTHER" id="PTHR23161:SF2">
    <property type="entry name" value="PROTEIN CIP2A"/>
    <property type="match status" value="1"/>
</dbReference>
<feature type="coiled-coil region" evidence="1">
    <location>
        <begin position="669"/>
        <end position="840"/>
    </location>
</feature>
<gene>
    <name evidence="4" type="ORF">O3P69_005244</name>
</gene>